<dbReference type="RefSeq" id="WP_254288651.1">
    <property type="nucleotide sequence ID" value="NZ_JAMLDY010000007.1"/>
</dbReference>
<comment type="caution">
    <text evidence="1">The sequence shown here is derived from an EMBL/GenBank/DDBJ whole genome shotgun (WGS) entry which is preliminary data.</text>
</comment>
<sequence length="174" mass="18599">MTMIRWGVIGLAVMTAIATPGAARLPGLVPTLSEAGIRLGPAGRLMPFGTPRTMALRQLAEAFGKPLRQRIIPDCGQGQPMGEARYRGALTVSFMKGRFTGWTIDRPSTLRTDRDVAIGSPRTAVRRAYPGMTVDDGPLGLMFVTDESLGGFLDADRPTGRVTALYAGETCMVS</sequence>
<accession>A0A9X2KPE9</accession>
<organism evidence="1 2">
    <name type="scientific">Sphingomonas liriopis</name>
    <dbReference type="NCBI Taxonomy" id="2949094"/>
    <lineage>
        <taxon>Bacteria</taxon>
        <taxon>Pseudomonadati</taxon>
        <taxon>Pseudomonadota</taxon>
        <taxon>Alphaproteobacteria</taxon>
        <taxon>Sphingomonadales</taxon>
        <taxon>Sphingomonadaceae</taxon>
        <taxon>Sphingomonas</taxon>
    </lineage>
</organism>
<dbReference type="Proteomes" id="UP001139486">
    <property type="component" value="Unassembled WGS sequence"/>
</dbReference>
<proteinExistence type="predicted"/>
<dbReference type="EMBL" id="JAMLDY010000007">
    <property type="protein sequence ID" value="MCP3734649.1"/>
    <property type="molecule type" value="Genomic_DNA"/>
</dbReference>
<evidence type="ECO:0000313" key="1">
    <source>
        <dbReference type="EMBL" id="MCP3734649.1"/>
    </source>
</evidence>
<evidence type="ECO:0000313" key="2">
    <source>
        <dbReference type="Proteomes" id="UP001139486"/>
    </source>
</evidence>
<protein>
    <submittedName>
        <fullName evidence="1">Uncharacterized protein</fullName>
    </submittedName>
</protein>
<gene>
    <name evidence="1" type="ORF">M9979_07165</name>
</gene>
<reference evidence="1" key="1">
    <citation type="submission" date="2022-05" db="EMBL/GenBank/DDBJ databases">
        <title>Sphingomonas sp. strain RP10 Genome sequencing and assembly.</title>
        <authorList>
            <person name="Kim I."/>
        </authorList>
    </citation>
    <scope>NUCLEOTIDE SEQUENCE</scope>
    <source>
        <strain evidence="1">RP10</strain>
    </source>
</reference>
<dbReference type="AlphaFoldDB" id="A0A9X2KPE9"/>
<keyword evidence="2" id="KW-1185">Reference proteome</keyword>
<name>A0A9X2KPE9_9SPHN</name>